<protein>
    <submittedName>
        <fullName evidence="1">Unplaced genomic scaffold PAXINscaffold_1851, whole genome shotgun sequence</fullName>
    </submittedName>
</protein>
<dbReference type="Proteomes" id="UP000053647">
    <property type="component" value="Unassembled WGS sequence"/>
</dbReference>
<reference evidence="1 2" key="1">
    <citation type="submission" date="2014-06" db="EMBL/GenBank/DDBJ databases">
        <authorList>
            <consortium name="DOE Joint Genome Institute"/>
            <person name="Kuo A."/>
            <person name="Kohler A."/>
            <person name="Nagy L.G."/>
            <person name="Floudas D."/>
            <person name="Copeland A."/>
            <person name="Barry K.W."/>
            <person name="Cichocki N."/>
            <person name="Veneault-Fourrey C."/>
            <person name="LaButti K."/>
            <person name="Lindquist E.A."/>
            <person name="Lipzen A."/>
            <person name="Lundell T."/>
            <person name="Morin E."/>
            <person name="Murat C."/>
            <person name="Sun H."/>
            <person name="Tunlid A."/>
            <person name="Henrissat B."/>
            <person name="Grigoriev I.V."/>
            <person name="Hibbett D.S."/>
            <person name="Martin F."/>
            <person name="Nordberg H.P."/>
            <person name="Cantor M.N."/>
            <person name="Hua S.X."/>
        </authorList>
    </citation>
    <scope>NUCLEOTIDE SEQUENCE [LARGE SCALE GENOMIC DNA]</scope>
    <source>
        <strain evidence="1 2">ATCC 200175</strain>
    </source>
</reference>
<accession>A0A0C9ST78</accession>
<dbReference type="EMBL" id="KN821173">
    <property type="protein sequence ID" value="KIJ05185.1"/>
    <property type="molecule type" value="Genomic_DNA"/>
</dbReference>
<dbReference type="AlphaFoldDB" id="A0A0C9ST78"/>
<sequence length="111" mass="11933">MSVAAISNFDESRINALVETTIVKGIGQNGWGYDQIDVRAFTENSKSLSRLAQVPSSIEIDTLCFSMVQLAGILVSNTLFVNAGDTAQITSYLMLLCLLQSSMADSAESSF</sequence>
<organism evidence="1 2">
    <name type="scientific">Paxillus involutus ATCC 200175</name>
    <dbReference type="NCBI Taxonomy" id="664439"/>
    <lineage>
        <taxon>Eukaryota</taxon>
        <taxon>Fungi</taxon>
        <taxon>Dikarya</taxon>
        <taxon>Basidiomycota</taxon>
        <taxon>Agaricomycotina</taxon>
        <taxon>Agaricomycetes</taxon>
        <taxon>Agaricomycetidae</taxon>
        <taxon>Boletales</taxon>
        <taxon>Paxilineae</taxon>
        <taxon>Paxillaceae</taxon>
        <taxon>Paxillus</taxon>
    </lineage>
</organism>
<dbReference type="Gene3D" id="3.40.50.720">
    <property type="entry name" value="NAD(P)-binding Rossmann-like Domain"/>
    <property type="match status" value="1"/>
</dbReference>
<proteinExistence type="predicted"/>
<reference evidence="2" key="2">
    <citation type="submission" date="2015-01" db="EMBL/GenBank/DDBJ databases">
        <title>Evolutionary Origins and Diversification of the Mycorrhizal Mutualists.</title>
        <authorList>
            <consortium name="DOE Joint Genome Institute"/>
            <consortium name="Mycorrhizal Genomics Consortium"/>
            <person name="Kohler A."/>
            <person name="Kuo A."/>
            <person name="Nagy L.G."/>
            <person name="Floudas D."/>
            <person name="Copeland A."/>
            <person name="Barry K.W."/>
            <person name="Cichocki N."/>
            <person name="Veneault-Fourrey C."/>
            <person name="LaButti K."/>
            <person name="Lindquist E.A."/>
            <person name="Lipzen A."/>
            <person name="Lundell T."/>
            <person name="Morin E."/>
            <person name="Murat C."/>
            <person name="Riley R."/>
            <person name="Ohm R."/>
            <person name="Sun H."/>
            <person name="Tunlid A."/>
            <person name="Henrissat B."/>
            <person name="Grigoriev I.V."/>
            <person name="Hibbett D.S."/>
            <person name="Martin F."/>
        </authorList>
    </citation>
    <scope>NUCLEOTIDE SEQUENCE [LARGE SCALE GENOMIC DNA]</scope>
    <source>
        <strain evidence="2">ATCC 200175</strain>
    </source>
</reference>
<gene>
    <name evidence="1" type="ORF">PAXINDRAFT_21532</name>
</gene>
<dbReference type="HOGENOM" id="CLU_2159170_0_0_1"/>
<keyword evidence="2" id="KW-1185">Reference proteome</keyword>
<evidence type="ECO:0000313" key="1">
    <source>
        <dbReference type="EMBL" id="KIJ05185.1"/>
    </source>
</evidence>
<evidence type="ECO:0000313" key="2">
    <source>
        <dbReference type="Proteomes" id="UP000053647"/>
    </source>
</evidence>
<name>A0A0C9ST78_PAXIN</name>